<gene>
    <name evidence="2" type="ORF">VSS30_10175</name>
</gene>
<evidence type="ECO:0000313" key="2">
    <source>
        <dbReference type="EMBL" id="MFB8749165.1"/>
    </source>
</evidence>
<evidence type="ECO:0000313" key="3">
    <source>
        <dbReference type="Proteomes" id="UP001585018"/>
    </source>
</evidence>
<sequence>MSRHLIDDVTVGWNELGTDLLDDAPPALVHTLTGGERWPSRTLDHLVTPDGSPLVRMAVTDDTAGDMDVRWGYVLHPQGIEVISMAHTGTGPLVAWDTDPSTPFSDHPAHWPAITTHRTPTSLRTPPRPTARAAPTGSRTAVRR</sequence>
<dbReference type="Proteomes" id="UP001585018">
    <property type="component" value="Unassembled WGS sequence"/>
</dbReference>
<reference evidence="2 3" key="1">
    <citation type="submission" date="2024-01" db="EMBL/GenBank/DDBJ databases">
        <title>Genome mining of biosynthetic gene clusters to explore secondary metabolites of Streptomyces sp.</title>
        <authorList>
            <person name="Baig A."/>
            <person name="Ajitkumar Shintre N."/>
            <person name="Kumar H."/>
            <person name="Anbarasu A."/>
            <person name="Ramaiah S."/>
        </authorList>
    </citation>
    <scope>NUCLEOTIDE SEQUENCE [LARGE SCALE GENOMIC DNA]</scope>
    <source>
        <strain evidence="2 3">A03</strain>
    </source>
</reference>
<accession>A0ABV5D8W8</accession>
<name>A0ABV5D8W8_9ACTN</name>
<organism evidence="2 3">
    <name type="scientific">Streptomyces parvulus</name>
    <dbReference type="NCBI Taxonomy" id="146923"/>
    <lineage>
        <taxon>Bacteria</taxon>
        <taxon>Bacillati</taxon>
        <taxon>Actinomycetota</taxon>
        <taxon>Actinomycetes</taxon>
        <taxon>Kitasatosporales</taxon>
        <taxon>Streptomycetaceae</taxon>
        <taxon>Streptomyces</taxon>
    </lineage>
</organism>
<protein>
    <recommendedName>
        <fullName evidence="4">SRPBCC family protein</fullName>
    </recommendedName>
</protein>
<evidence type="ECO:0008006" key="4">
    <source>
        <dbReference type="Google" id="ProtNLM"/>
    </source>
</evidence>
<feature type="compositionally biased region" description="Low complexity" evidence="1">
    <location>
        <begin position="115"/>
        <end position="144"/>
    </location>
</feature>
<proteinExistence type="predicted"/>
<keyword evidence="3" id="KW-1185">Reference proteome</keyword>
<comment type="caution">
    <text evidence="2">The sequence shown here is derived from an EMBL/GenBank/DDBJ whole genome shotgun (WGS) entry which is preliminary data.</text>
</comment>
<feature type="region of interest" description="Disordered" evidence="1">
    <location>
        <begin position="98"/>
        <end position="144"/>
    </location>
</feature>
<dbReference type="EMBL" id="JAYMRR010000004">
    <property type="protein sequence ID" value="MFB8749165.1"/>
    <property type="molecule type" value="Genomic_DNA"/>
</dbReference>
<evidence type="ECO:0000256" key="1">
    <source>
        <dbReference type="SAM" id="MobiDB-lite"/>
    </source>
</evidence>
<dbReference type="RefSeq" id="WP_376718649.1">
    <property type="nucleotide sequence ID" value="NZ_JAYMRR010000004.1"/>
</dbReference>